<dbReference type="SUPFAM" id="SSF46785">
    <property type="entry name" value="Winged helix' DNA-binding domain"/>
    <property type="match status" value="1"/>
</dbReference>
<evidence type="ECO:0000313" key="2">
    <source>
        <dbReference type="EMBL" id="CAK9251648.1"/>
    </source>
</evidence>
<protein>
    <recommendedName>
        <fullName evidence="1">PCI domain-containing protein</fullName>
    </recommendedName>
</protein>
<comment type="caution">
    <text evidence="2">The sequence shown here is derived from an EMBL/GenBank/DDBJ whole genome shotgun (WGS) entry which is preliminary data.</text>
</comment>
<dbReference type="PANTHER" id="PTHR10855">
    <property type="entry name" value="26S PROTEASOME NON-ATPASE REGULATORY SUBUNIT 12/COP9 SIGNALOSOME COMPLEX SUBUNIT 4"/>
    <property type="match status" value="1"/>
</dbReference>
<dbReference type="PROSITE" id="PS50250">
    <property type="entry name" value="PCI"/>
    <property type="match status" value="1"/>
</dbReference>
<dbReference type="InterPro" id="IPR040134">
    <property type="entry name" value="PSMD12/CSN4"/>
</dbReference>
<evidence type="ECO:0000313" key="3">
    <source>
        <dbReference type="Proteomes" id="UP001497444"/>
    </source>
</evidence>
<name>A0ABP0VB39_9BRYO</name>
<feature type="non-terminal residue" evidence="2">
    <location>
        <position position="1"/>
    </location>
</feature>
<dbReference type="InterPro" id="IPR036390">
    <property type="entry name" value="WH_DNA-bd_sf"/>
</dbReference>
<dbReference type="Gene3D" id="1.10.10.10">
    <property type="entry name" value="Winged helix-like DNA-binding domain superfamily/Winged helix DNA-binding domain"/>
    <property type="match status" value="1"/>
</dbReference>
<dbReference type="Pfam" id="PF22241">
    <property type="entry name" value="PSMD12-CSN4_N"/>
    <property type="match status" value="1"/>
</dbReference>
<dbReference type="EMBL" id="CAXAQS010000435">
    <property type="protein sequence ID" value="CAK9251648.1"/>
    <property type="molecule type" value="Genomic_DNA"/>
</dbReference>
<dbReference type="PANTHER" id="PTHR10855:SF1">
    <property type="entry name" value="26S PROTEASOME NON-ATPASE REGULATORY SUBUNIT 12"/>
    <property type="match status" value="1"/>
</dbReference>
<accession>A0ABP0VB39</accession>
<keyword evidence="3" id="KW-1185">Reference proteome</keyword>
<dbReference type="Pfam" id="PF01399">
    <property type="entry name" value="PCI"/>
    <property type="match status" value="1"/>
</dbReference>
<dbReference type="InterPro" id="IPR036388">
    <property type="entry name" value="WH-like_DNA-bd_sf"/>
</dbReference>
<feature type="non-terminal residue" evidence="2">
    <location>
        <position position="333"/>
    </location>
</feature>
<sequence length="333" mass="38776">GADTHSTSRVLVAIVRLCFEANNYKALMENIVLLTKRRSQIKQSITRMIEECCTYVDKINDKAIQLQYIDTLRTVTAGKIYVEVERARLTLKLAHMKEAEGKIEEAANILQELQVETFGSMDKREKVELILEQMRFCLATKDFVRTQIISKKIHTKYFADESVQDLKFKYYKLMIELDQNEGSYLAICKHYLALFNSPSIQADVNLRTDAIKNCVVYVILAPYDNEQCDLINRIKKEKALQEIPRYLEIIKLFTNWELINWRGWESSLRTLLRTGGTQLESQTTGAFDNTDKGNKRWDVLKNRVVEHNIRVMAKYYSRIKLKRMADLLGLTII</sequence>
<gene>
    <name evidence="2" type="ORF">CSSPJE1EN1_LOCUS27026</name>
</gene>
<organism evidence="2 3">
    <name type="scientific">Sphagnum jensenii</name>
    <dbReference type="NCBI Taxonomy" id="128206"/>
    <lineage>
        <taxon>Eukaryota</taxon>
        <taxon>Viridiplantae</taxon>
        <taxon>Streptophyta</taxon>
        <taxon>Embryophyta</taxon>
        <taxon>Bryophyta</taxon>
        <taxon>Sphagnophytina</taxon>
        <taxon>Sphagnopsida</taxon>
        <taxon>Sphagnales</taxon>
        <taxon>Sphagnaceae</taxon>
        <taxon>Sphagnum</taxon>
    </lineage>
</organism>
<feature type="domain" description="PCI" evidence="1">
    <location>
        <begin position="183"/>
        <end position="333"/>
    </location>
</feature>
<proteinExistence type="predicted"/>
<dbReference type="InterPro" id="IPR000717">
    <property type="entry name" value="PCI_dom"/>
</dbReference>
<dbReference type="InterPro" id="IPR054559">
    <property type="entry name" value="PSMD12-CSN4-like_N"/>
</dbReference>
<evidence type="ECO:0000259" key="1">
    <source>
        <dbReference type="PROSITE" id="PS50250"/>
    </source>
</evidence>
<dbReference type="Proteomes" id="UP001497444">
    <property type="component" value="Unassembled WGS sequence"/>
</dbReference>
<reference evidence="2" key="1">
    <citation type="submission" date="2024-02" db="EMBL/GenBank/DDBJ databases">
        <authorList>
            <consortium name="ELIXIR-Norway"/>
            <consortium name="Elixir Norway"/>
        </authorList>
    </citation>
    <scope>NUCLEOTIDE SEQUENCE</scope>
</reference>